<name>A0A075ADQ0_OPIVI</name>
<dbReference type="OrthoDB" id="10615416at2759"/>
<dbReference type="RefSeq" id="XP_009170094.1">
    <property type="nucleotide sequence ID" value="XM_009171830.1"/>
</dbReference>
<reference evidence="1 2" key="1">
    <citation type="submission" date="2013-11" db="EMBL/GenBank/DDBJ databases">
        <title>Opisthorchis viverrini - life in the bile duct.</title>
        <authorList>
            <person name="Young N.D."/>
            <person name="Nagarajan N."/>
            <person name="Lin S.J."/>
            <person name="Korhonen P.K."/>
            <person name="Jex A.R."/>
            <person name="Hall R.S."/>
            <person name="Safavi-Hemami H."/>
            <person name="Kaewkong W."/>
            <person name="Bertrand D."/>
            <person name="Gao S."/>
            <person name="Seet Q."/>
            <person name="Wongkham S."/>
            <person name="Teh B.T."/>
            <person name="Wongkham C."/>
            <person name="Intapan P.M."/>
            <person name="Maleewong W."/>
            <person name="Yang X."/>
            <person name="Hu M."/>
            <person name="Wang Z."/>
            <person name="Hofmann A."/>
            <person name="Sternberg P.W."/>
            <person name="Tan P."/>
            <person name="Wang J."/>
            <person name="Gasser R.B."/>
        </authorList>
    </citation>
    <scope>NUCLEOTIDE SEQUENCE [LARGE SCALE GENOMIC DNA]</scope>
</reference>
<dbReference type="GeneID" id="20328225"/>
<keyword evidence="2" id="KW-1185">Reference proteome</keyword>
<evidence type="ECO:0000313" key="2">
    <source>
        <dbReference type="Proteomes" id="UP000054324"/>
    </source>
</evidence>
<evidence type="ECO:0000313" key="1">
    <source>
        <dbReference type="EMBL" id="KER26174.1"/>
    </source>
</evidence>
<dbReference type="KEGG" id="ovi:T265_14059"/>
<dbReference type="Proteomes" id="UP000054324">
    <property type="component" value="Unassembled WGS sequence"/>
</dbReference>
<sequence length="82" mass="9507">RRSSFNHVIHISRSHVLTGSSCNDFSDRSFTHRDIALLILQSLGAHHADTHVDWLLEQRVPKWKFHSPGEVYSSIELLINCW</sequence>
<organism evidence="1 2">
    <name type="scientific">Opisthorchis viverrini</name>
    <name type="common">Southeast Asian liver fluke</name>
    <dbReference type="NCBI Taxonomy" id="6198"/>
    <lineage>
        <taxon>Eukaryota</taxon>
        <taxon>Metazoa</taxon>
        <taxon>Spiralia</taxon>
        <taxon>Lophotrochozoa</taxon>
        <taxon>Platyhelminthes</taxon>
        <taxon>Trematoda</taxon>
        <taxon>Digenea</taxon>
        <taxon>Opisthorchiida</taxon>
        <taxon>Opisthorchiata</taxon>
        <taxon>Opisthorchiidae</taxon>
        <taxon>Opisthorchis</taxon>
    </lineage>
</organism>
<dbReference type="EMBL" id="KL596754">
    <property type="protein sequence ID" value="KER26174.1"/>
    <property type="molecule type" value="Genomic_DNA"/>
</dbReference>
<proteinExistence type="predicted"/>
<feature type="non-terminal residue" evidence="1">
    <location>
        <position position="1"/>
    </location>
</feature>
<dbReference type="CTD" id="20328225"/>
<gene>
    <name evidence="1" type="ORF">T265_14059</name>
</gene>
<dbReference type="AlphaFoldDB" id="A0A075ADQ0"/>
<protein>
    <submittedName>
        <fullName evidence="1">Uncharacterized protein</fullName>
    </submittedName>
</protein>
<accession>A0A075ADQ0</accession>